<dbReference type="Proteomes" id="UP000246635">
    <property type="component" value="Unassembled WGS sequence"/>
</dbReference>
<evidence type="ECO:0000313" key="3">
    <source>
        <dbReference type="Proteomes" id="UP000246635"/>
    </source>
</evidence>
<name>A0A2V2YUB3_9BACL</name>
<dbReference type="PANTHER" id="PTHR43190:SF3">
    <property type="entry name" value="N-ACETYL-D-GLUCOSAMINE KINASE"/>
    <property type="match status" value="1"/>
</dbReference>
<sequence length="327" mass="34560">MARPERSLYIGIDGGGSKTCCVVGDASGQVIHAGYGGATNVKSSSRAETEDVLLHLLEDTLARCGASMGNVRGLSLCLAGGHRPSDKAAMKQFMVPYFSPETRIDVQSDATAAWAAGTWGQPGIVLIAGTGSIAYGRLSPEGREERAGGWGYLLGDEGSGFELSRKALQAVLRHYDGRGPATVMTEAVLARLGLNQPEELIDWLYGHPAMRRELAALSDIVMDAAGNGDHVGETIVADAVGELTEQVRAVRKRLGDDNLPVITAGGLFSAPYFYSTFQSAWRQHVGKTGECRLLTLPPAVGAYYLALHGAGLASPTTGKTIENSLRE</sequence>
<organism evidence="2 3">
    <name type="scientific">Paenibacillus cellulosilyticus</name>
    <dbReference type="NCBI Taxonomy" id="375489"/>
    <lineage>
        <taxon>Bacteria</taxon>
        <taxon>Bacillati</taxon>
        <taxon>Bacillota</taxon>
        <taxon>Bacilli</taxon>
        <taxon>Bacillales</taxon>
        <taxon>Paenibacillaceae</taxon>
        <taxon>Paenibacillus</taxon>
    </lineage>
</organism>
<dbReference type="OrthoDB" id="9772633at2"/>
<reference evidence="2 3" key="1">
    <citation type="submission" date="2018-05" db="EMBL/GenBank/DDBJ databases">
        <title>Genomic Encyclopedia of Type Strains, Phase III (KMG-III): the genomes of soil and plant-associated and newly described type strains.</title>
        <authorList>
            <person name="Whitman W."/>
        </authorList>
    </citation>
    <scope>NUCLEOTIDE SEQUENCE [LARGE SCALE GENOMIC DNA]</scope>
    <source>
        <strain evidence="2 3">CECT 5696</strain>
    </source>
</reference>
<evidence type="ECO:0000313" key="2">
    <source>
        <dbReference type="EMBL" id="PWW03178.1"/>
    </source>
</evidence>
<dbReference type="RefSeq" id="WP_110044076.1">
    <property type="nucleotide sequence ID" value="NZ_CP054612.1"/>
</dbReference>
<dbReference type="InterPro" id="IPR052519">
    <property type="entry name" value="Euk-type_GlcNAc_Kinase"/>
</dbReference>
<keyword evidence="2" id="KW-0418">Kinase</keyword>
<dbReference type="EMBL" id="QGTQ01000007">
    <property type="protein sequence ID" value="PWW03178.1"/>
    <property type="molecule type" value="Genomic_DNA"/>
</dbReference>
<proteinExistence type="predicted"/>
<comment type="caution">
    <text evidence="2">The sequence shown here is derived from an EMBL/GenBank/DDBJ whole genome shotgun (WGS) entry which is preliminary data.</text>
</comment>
<dbReference type="GO" id="GO:0016301">
    <property type="term" value="F:kinase activity"/>
    <property type="evidence" value="ECO:0007669"/>
    <property type="project" value="UniProtKB-KW"/>
</dbReference>
<evidence type="ECO:0000259" key="1">
    <source>
        <dbReference type="Pfam" id="PF01869"/>
    </source>
</evidence>
<dbReference type="Pfam" id="PF01869">
    <property type="entry name" value="BcrAD_BadFG"/>
    <property type="match status" value="1"/>
</dbReference>
<keyword evidence="3" id="KW-1185">Reference proteome</keyword>
<protein>
    <submittedName>
        <fullName evidence="2">N-acetylglucosamine kinase-like BadF-type ATPase</fullName>
    </submittedName>
</protein>
<dbReference type="InterPro" id="IPR002731">
    <property type="entry name" value="ATPase_BadF"/>
</dbReference>
<dbReference type="SUPFAM" id="SSF53067">
    <property type="entry name" value="Actin-like ATPase domain"/>
    <property type="match status" value="2"/>
</dbReference>
<dbReference type="CDD" id="cd24007">
    <property type="entry name" value="ASKHA_NBD_eukNAGK-like"/>
    <property type="match status" value="1"/>
</dbReference>
<dbReference type="Gene3D" id="3.30.420.40">
    <property type="match status" value="2"/>
</dbReference>
<dbReference type="InterPro" id="IPR043129">
    <property type="entry name" value="ATPase_NBD"/>
</dbReference>
<dbReference type="PANTHER" id="PTHR43190">
    <property type="entry name" value="N-ACETYL-D-GLUCOSAMINE KINASE"/>
    <property type="match status" value="1"/>
</dbReference>
<accession>A0A2V2YUB3</accession>
<feature type="domain" description="ATPase BadF/BadG/BcrA/BcrD type" evidence="1">
    <location>
        <begin position="10"/>
        <end position="304"/>
    </location>
</feature>
<dbReference type="AlphaFoldDB" id="A0A2V2YUB3"/>
<gene>
    <name evidence="2" type="ORF">DFQ01_10774</name>
</gene>
<keyword evidence="2" id="KW-0808">Transferase</keyword>